<reference evidence="3 4" key="1">
    <citation type="journal article" date="2020" name="Biotechnol. Biofuels">
        <title>New insights from the biogas microbiome by comprehensive genome-resolved metagenomics of nearly 1600 species originating from multiple anaerobic digesters.</title>
        <authorList>
            <person name="Campanaro S."/>
            <person name="Treu L."/>
            <person name="Rodriguez-R L.M."/>
            <person name="Kovalovszki A."/>
            <person name="Ziels R.M."/>
            <person name="Maus I."/>
            <person name="Zhu X."/>
            <person name="Kougias P.G."/>
            <person name="Basile A."/>
            <person name="Luo G."/>
            <person name="Schluter A."/>
            <person name="Konstantinidis K.T."/>
            <person name="Angelidaki I."/>
        </authorList>
    </citation>
    <scope>NUCLEOTIDE SEQUENCE [LARGE SCALE GENOMIC DNA]</scope>
    <source>
        <strain evidence="3">AS27yjCOA_65</strain>
    </source>
</reference>
<organism evidence="3 4">
    <name type="scientific">SAR324 cluster bacterium</name>
    <dbReference type="NCBI Taxonomy" id="2024889"/>
    <lineage>
        <taxon>Bacteria</taxon>
        <taxon>Deltaproteobacteria</taxon>
        <taxon>SAR324 cluster</taxon>
    </lineage>
</organism>
<evidence type="ECO:0000313" key="4">
    <source>
        <dbReference type="Proteomes" id="UP000524246"/>
    </source>
</evidence>
<gene>
    <name evidence="3" type="ORF">GYA55_09035</name>
</gene>
<proteinExistence type="predicted"/>
<keyword evidence="1" id="KW-1133">Transmembrane helix</keyword>
<dbReference type="EMBL" id="JAAZON010000403">
    <property type="protein sequence ID" value="NMC63298.1"/>
    <property type="molecule type" value="Genomic_DNA"/>
</dbReference>
<name>A0A7X9IJN8_9DELT</name>
<accession>A0A7X9IJN8</accession>
<evidence type="ECO:0000256" key="1">
    <source>
        <dbReference type="SAM" id="Phobius"/>
    </source>
</evidence>
<keyword evidence="1" id="KW-0472">Membrane</keyword>
<dbReference type="Pfam" id="PF20539">
    <property type="entry name" value="DUF6754"/>
    <property type="match status" value="1"/>
</dbReference>
<feature type="domain" description="DUF6754" evidence="2">
    <location>
        <begin position="2"/>
        <end position="223"/>
    </location>
</feature>
<feature type="transmembrane region" description="Helical" evidence="1">
    <location>
        <begin position="35"/>
        <end position="58"/>
    </location>
</feature>
<comment type="caution">
    <text evidence="3">The sequence shown here is derived from an EMBL/GenBank/DDBJ whole genome shotgun (WGS) entry which is preliminary data.</text>
</comment>
<evidence type="ECO:0000259" key="2">
    <source>
        <dbReference type="Pfam" id="PF20539"/>
    </source>
</evidence>
<dbReference type="AlphaFoldDB" id="A0A7X9IJN8"/>
<sequence length="251" mass="27168">MRKARRGEKIYVRRISGVDAIDEAIGRAAELGRPISFTTGLTGVSPVLYAALGVLFYVSRKAALFASRLFAPQSAPDVMAITEDVMRDAYRNVGKLSNFDPQQIIFLSEDQLAFASGYIGLLHRERVASAFLFGSFAGEALILAEAGQQIGAMQVAATVTPEQVAFFIAACDYTLIGEELFAASAYLSQEPVQLGSLVGQDIGKLLFFTMIVIGVLISTFNSVFPDLALNNIGELISGGTWIYDKFLEFVL</sequence>
<evidence type="ECO:0000313" key="3">
    <source>
        <dbReference type="EMBL" id="NMC63298.1"/>
    </source>
</evidence>
<dbReference type="InterPro" id="IPR046642">
    <property type="entry name" value="DUF6754"/>
</dbReference>
<dbReference type="Proteomes" id="UP000524246">
    <property type="component" value="Unassembled WGS sequence"/>
</dbReference>
<protein>
    <recommendedName>
        <fullName evidence="2">DUF6754 domain-containing protein</fullName>
    </recommendedName>
</protein>
<keyword evidence="1" id="KW-0812">Transmembrane</keyword>